<evidence type="ECO:0000313" key="3">
    <source>
        <dbReference type="Proteomes" id="UP000887565"/>
    </source>
</evidence>
<dbReference type="InterPro" id="IPR016135">
    <property type="entry name" value="UBQ-conjugating_enzyme/RWD"/>
</dbReference>
<evidence type="ECO:0000259" key="2">
    <source>
        <dbReference type="Pfam" id="PF06544"/>
    </source>
</evidence>
<dbReference type="AlphaFoldDB" id="A0A915KH68"/>
<dbReference type="InterPro" id="IPR010541">
    <property type="entry name" value="Prp3_C"/>
</dbReference>
<feature type="domain" description="Small nuclear ribonucleoprotein Prp3 C-terminal" evidence="2">
    <location>
        <begin position="175"/>
        <end position="247"/>
    </location>
</feature>
<dbReference type="Proteomes" id="UP000887565">
    <property type="component" value="Unplaced"/>
</dbReference>
<evidence type="ECO:0000313" key="4">
    <source>
        <dbReference type="WBParaSite" id="nRc.2.0.1.t38178-RA"/>
    </source>
</evidence>
<dbReference type="PIRSF" id="PIRSF038021">
    <property type="entry name" value="UCP038021_RWDD2"/>
    <property type="match status" value="1"/>
</dbReference>
<name>A0A915KH68_ROMCU</name>
<dbReference type="Gene3D" id="3.10.110.10">
    <property type="entry name" value="Ubiquitin Conjugating Enzyme"/>
    <property type="match status" value="1"/>
</dbReference>
<sequence>MFVLCEEYKEILRQSAEMKNQELELLGSMYNVPDELEFLTLAVVSTSSSDENCEISNRCNSSTVGKAPSESDFTLKLKFNNFDVELTFHLPVMYPISEKLRIFLRCNNINNNFCVDLNKNLRIFVGNLTLGEPQINACVDFVRSKFEKLEKRVDQMYNGEFSLRNDIVRKITRFWIYSHHIYSKIKRRNIKNLTDRLNLNGFCLPGKPAVICVQGLEANCRQFWGEIKLWSWKKIALKREEEICIDDESHVFQRKKLFENFSEIQMDIKEFKLLLESYDSRSIFNVLFGLGE</sequence>
<dbReference type="PANTHER" id="PTHR15955">
    <property type="entry name" value="RWD DOMAIN CONTAINING PROTEIN 2"/>
    <property type="match status" value="1"/>
</dbReference>
<proteinExistence type="predicted"/>
<dbReference type="SUPFAM" id="SSF54495">
    <property type="entry name" value="UBC-like"/>
    <property type="match status" value="1"/>
</dbReference>
<protein>
    <submittedName>
        <fullName evidence="4">RWD domain-containing protein</fullName>
    </submittedName>
</protein>
<dbReference type="Pfam" id="PF06544">
    <property type="entry name" value="Prp3_C"/>
    <property type="match status" value="1"/>
</dbReference>
<dbReference type="InterPro" id="IPR017359">
    <property type="entry name" value="Phi-like"/>
</dbReference>
<dbReference type="WBParaSite" id="nRc.2.0.1.t38178-RA">
    <property type="protein sequence ID" value="nRc.2.0.1.t38178-RA"/>
    <property type="gene ID" value="nRc.2.0.1.g38178"/>
</dbReference>
<dbReference type="PANTHER" id="PTHR15955:SF8">
    <property type="entry name" value="RWD DOMAIN-CONTAINING PROTEIN 2B-RELATED"/>
    <property type="match status" value="1"/>
</dbReference>
<feature type="domain" description="RWD" evidence="1">
    <location>
        <begin position="17"/>
        <end position="144"/>
    </location>
</feature>
<evidence type="ECO:0000259" key="1">
    <source>
        <dbReference type="Pfam" id="PF05773"/>
    </source>
</evidence>
<dbReference type="OMA" id="RENCEEF"/>
<reference evidence="4" key="1">
    <citation type="submission" date="2022-11" db="UniProtKB">
        <authorList>
            <consortium name="WormBaseParasite"/>
        </authorList>
    </citation>
    <scope>IDENTIFICATION</scope>
</reference>
<dbReference type="InterPro" id="IPR006575">
    <property type="entry name" value="RWD_dom"/>
</dbReference>
<dbReference type="CDD" id="cd24163">
    <property type="entry name" value="RWDD2_C"/>
    <property type="match status" value="1"/>
</dbReference>
<dbReference type="Pfam" id="PF05773">
    <property type="entry name" value="RWD"/>
    <property type="match status" value="1"/>
</dbReference>
<organism evidence="3 4">
    <name type="scientific">Romanomermis culicivorax</name>
    <name type="common">Nematode worm</name>
    <dbReference type="NCBI Taxonomy" id="13658"/>
    <lineage>
        <taxon>Eukaryota</taxon>
        <taxon>Metazoa</taxon>
        <taxon>Ecdysozoa</taxon>
        <taxon>Nematoda</taxon>
        <taxon>Enoplea</taxon>
        <taxon>Dorylaimia</taxon>
        <taxon>Mermithida</taxon>
        <taxon>Mermithoidea</taxon>
        <taxon>Mermithidae</taxon>
        <taxon>Romanomermis</taxon>
    </lineage>
</organism>
<dbReference type="InterPro" id="IPR059181">
    <property type="entry name" value="RWDD2A-B_C"/>
</dbReference>
<keyword evidence="3" id="KW-1185">Reference proteome</keyword>
<accession>A0A915KH68</accession>